<organism evidence="2 3">
    <name type="scientific">Alkalihalobacterium chitinilyticum</name>
    <dbReference type="NCBI Taxonomy" id="2980103"/>
    <lineage>
        <taxon>Bacteria</taxon>
        <taxon>Bacillati</taxon>
        <taxon>Bacillota</taxon>
        <taxon>Bacilli</taxon>
        <taxon>Bacillales</taxon>
        <taxon>Bacillaceae</taxon>
        <taxon>Alkalihalobacterium</taxon>
    </lineage>
</organism>
<dbReference type="Gene3D" id="2.40.10.170">
    <property type="match status" value="1"/>
</dbReference>
<dbReference type="InterPro" id="IPR042215">
    <property type="entry name" value="CarD-like_C"/>
</dbReference>
<dbReference type="PANTHER" id="PTHR38447">
    <property type="entry name" value="TRANSCRIPTION FACTOR YDEB-RELATED"/>
    <property type="match status" value="1"/>
</dbReference>
<comment type="caution">
    <text evidence="2">The sequence shown here is derived from an EMBL/GenBank/DDBJ whole genome shotgun (WGS) entry which is preliminary data.</text>
</comment>
<dbReference type="RefSeq" id="WP_275117377.1">
    <property type="nucleotide sequence ID" value="NZ_JAOTPO010000003.1"/>
</dbReference>
<gene>
    <name evidence="2" type="ORF">N7Z68_05015</name>
</gene>
<dbReference type="InterPro" id="IPR003711">
    <property type="entry name" value="CarD-like/TRCF_RID"/>
</dbReference>
<dbReference type="InterPro" id="IPR048792">
    <property type="entry name" value="CarD_C"/>
</dbReference>
<sequence>MFQIGDKIVYPMHGAGVIEDIEEREILGETQQYYVLNLSHSTMQVMVPMEKTSIIGIREVVDPDTLEKALLILHDGEPDDSVNRHQRYHLNMKKMKTGDICESAQVIRDLMFLNKNKKLGTEDKFMLDNARRIFISELILVKGFEEEQAIEFLDNAING</sequence>
<protein>
    <recommendedName>
        <fullName evidence="1">CarD-like/TRCF RNAP-interacting domain-containing protein</fullName>
    </recommendedName>
</protein>
<evidence type="ECO:0000259" key="1">
    <source>
        <dbReference type="SMART" id="SM01058"/>
    </source>
</evidence>
<proteinExistence type="predicted"/>
<dbReference type="SUPFAM" id="SSF141259">
    <property type="entry name" value="CarD-like"/>
    <property type="match status" value="1"/>
</dbReference>
<evidence type="ECO:0000313" key="2">
    <source>
        <dbReference type="EMBL" id="MDE5412736.1"/>
    </source>
</evidence>
<dbReference type="InterPro" id="IPR052531">
    <property type="entry name" value="CarD-like_regulator"/>
</dbReference>
<feature type="domain" description="CarD-like/TRCF RNAP-interacting" evidence="1">
    <location>
        <begin position="1"/>
        <end position="111"/>
    </location>
</feature>
<evidence type="ECO:0000313" key="3">
    <source>
        <dbReference type="Proteomes" id="UP001148125"/>
    </source>
</evidence>
<name>A0ABT5VB90_9BACI</name>
<dbReference type="Pfam" id="PF21095">
    <property type="entry name" value="CarD_C"/>
    <property type="match status" value="1"/>
</dbReference>
<reference evidence="2" key="1">
    <citation type="submission" date="2024-05" db="EMBL/GenBank/DDBJ databases">
        <title>Alkalihalobacillus sp. strain MEB203 novel alkaliphilic bacterium from Lonar Lake, India.</title>
        <authorList>
            <person name="Joshi A."/>
            <person name="Thite S."/>
            <person name="Mengade P."/>
        </authorList>
    </citation>
    <scope>NUCLEOTIDE SEQUENCE</scope>
    <source>
        <strain evidence="2">MEB 203</strain>
    </source>
</reference>
<keyword evidence="3" id="KW-1185">Reference proteome</keyword>
<dbReference type="PANTHER" id="PTHR38447:SF1">
    <property type="entry name" value="RNA POLYMERASE-BINDING TRANSCRIPTION FACTOR CARD"/>
    <property type="match status" value="1"/>
</dbReference>
<dbReference type="SMART" id="SM01058">
    <property type="entry name" value="CarD_TRCF"/>
    <property type="match status" value="1"/>
</dbReference>
<dbReference type="Pfam" id="PF02559">
    <property type="entry name" value="CarD_TRCF_RID"/>
    <property type="match status" value="1"/>
</dbReference>
<dbReference type="InterPro" id="IPR036101">
    <property type="entry name" value="CarD-like/TRCF_RID_sf"/>
</dbReference>
<accession>A0ABT5VB90</accession>
<dbReference type="EMBL" id="JAOTPO010000003">
    <property type="protein sequence ID" value="MDE5412736.1"/>
    <property type="molecule type" value="Genomic_DNA"/>
</dbReference>
<dbReference type="Gene3D" id="1.20.58.1290">
    <property type="entry name" value="CarD-like, C-terminal domain"/>
    <property type="match status" value="1"/>
</dbReference>
<dbReference type="Proteomes" id="UP001148125">
    <property type="component" value="Unassembled WGS sequence"/>
</dbReference>